<dbReference type="AlphaFoldDB" id="A0A2A5T6U2"/>
<evidence type="ECO:0000313" key="1">
    <source>
        <dbReference type="EMBL" id="PCS23846.1"/>
    </source>
</evidence>
<keyword evidence="2" id="KW-1185">Reference proteome</keyword>
<comment type="caution">
    <text evidence="1">The sequence shown here is derived from an EMBL/GenBank/DDBJ whole genome shotgun (WGS) entry which is preliminary data.</text>
</comment>
<sequence length="49" mass="5544">MNVPLKSPIYTCINKCSKTVKAKYRLPSREAVAHVVNYATDLKVYDKGE</sequence>
<gene>
    <name evidence="1" type="ORF">BTN49_0817</name>
</gene>
<evidence type="ECO:0008006" key="3">
    <source>
        <dbReference type="Google" id="ProtNLM"/>
    </source>
</evidence>
<accession>A0A2A5T6U2</accession>
<protein>
    <recommendedName>
        <fullName evidence="3">Mobile element protein</fullName>
    </recommendedName>
</protein>
<proteinExistence type="predicted"/>
<name>A0A2A5T6U2_9GAMM</name>
<organism evidence="1 2">
    <name type="scientific">Candidatus Enterovibrio escicola</name>
    <dbReference type="NCBI Taxonomy" id="1927127"/>
    <lineage>
        <taxon>Bacteria</taxon>
        <taxon>Pseudomonadati</taxon>
        <taxon>Pseudomonadota</taxon>
        <taxon>Gammaproteobacteria</taxon>
        <taxon>Vibrionales</taxon>
        <taxon>Vibrionaceae</taxon>
        <taxon>Enterovibrio</taxon>
    </lineage>
</organism>
<evidence type="ECO:0000313" key="2">
    <source>
        <dbReference type="Proteomes" id="UP000219020"/>
    </source>
</evidence>
<dbReference type="Proteomes" id="UP000219020">
    <property type="component" value="Unassembled WGS sequence"/>
</dbReference>
<dbReference type="EMBL" id="NBYY01000009">
    <property type="protein sequence ID" value="PCS23846.1"/>
    <property type="molecule type" value="Genomic_DNA"/>
</dbReference>
<reference evidence="2" key="1">
    <citation type="submission" date="2017-04" db="EMBL/GenBank/DDBJ databases">
        <title>Genome evolution of the luminous symbionts of deep sea anglerfish.</title>
        <authorList>
            <person name="Hendry T.A."/>
        </authorList>
    </citation>
    <scope>NUCLEOTIDE SEQUENCE [LARGE SCALE GENOMIC DNA]</scope>
</reference>